<sequence length="379" mass="41408">MHTPREVEGSTAAHRVPFVLIGFDRELRVCEWNQRAEQQFGHSPEHARGRSIADLVPLAAGDWRDLWTDRDDAAPVWLSHADGRIFEWTVAPARAGDGVAHVVCYGADVTARAAATRASELEHVMLRVLVDNLPVVVCAYASDGTYLYVGGQGLAAIGLTSEQMVGKNPLEMFKDNPDSLEFIRRGLAGISTRMTIESLGRWWDSWHIPAPPTSRAAMVSMSLDVTEAHASERELRTKLDLIERQQRVIRELSTPIIEVWEGVLVMPIIGLVDSMRTSEIMDSLLQSIGRMRARFAILDLTGIEVVDTATANHLLAMIRAARLLGAEGILTGIHPGIAQTIVTLGVDLNGFVVHATLRQALSHCLAAAGDARHSGSKQS</sequence>
<evidence type="ECO:0000313" key="3">
    <source>
        <dbReference type="EMBL" id="MDC0668071.1"/>
    </source>
</evidence>
<dbReference type="NCBIfam" id="TIGR00229">
    <property type="entry name" value="sensory_box"/>
    <property type="match status" value="1"/>
</dbReference>
<dbReference type="PROSITE" id="PS50801">
    <property type="entry name" value="STAS"/>
    <property type="match status" value="1"/>
</dbReference>
<dbReference type="InterPro" id="IPR002645">
    <property type="entry name" value="STAS_dom"/>
</dbReference>
<dbReference type="InterPro" id="IPR051932">
    <property type="entry name" value="Bact_StressResp_Reg"/>
</dbReference>
<dbReference type="SUPFAM" id="SSF52091">
    <property type="entry name" value="SpoIIaa-like"/>
    <property type="match status" value="1"/>
</dbReference>
<dbReference type="Proteomes" id="UP001217838">
    <property type="component" value="Unassembled WGS sequence"/>
</dbReference>
<name>A0ABT5B1T6_9BACT</name>
<evidence type="ECO:0000259" key="2">
    <source>
        <dbReference type="PROSITE" id="PS50801"/>
    </source>
</evidence>
<dbReference type="InterPro" id="IPR036513">
    <property type="entry name" value="STAS_dom_sf"/>
</dbReference>
<dbReference type="InterPro" id="IPR013656">
    <property type="entry name" value="PAS_4"/>
</dbReference>
<dbReference type="PANTHER" id="PTHR33745:SF3">
    <property type="entry name" value="RSBT CO-ANTAGONIST PROTEIN RSBRC"/>
    <property type="match status" value="1"/>
</dbReference>
<dbReference type="SUPFAM" id="SSF55785">
    <property type="entry name" value="PYP-like sensor domain (PAS domain)"/>
    <property type="match status" value="2"/>
</dbReference>
<dbReference type="InterPro" id="IPR000014">
    <property type="entry name" value="PAS"/>
</dbReference>
<evidence type="ECO:0000313" key="4">
    <source>
        <dbReference type="Proteomes" id="UP001217838"/>
    </source>
</evidence>
<dbReference type="EMBL" id="JAQNDN010000003">
    <property type="protein sequence ID" value="MDC0668071.1"/>
    <property type="molecule type" value="Genomic_DNA"/>
</dbReference>
<dbReference type="CDD" id="cd00130">
    <property type="entry name" value="PAS"/>
    <property type="match status" value="1"/>
</dbReference>
<dbReference type="Pfam" id="PF08448">
    <property type="entry name" value="PAS_4"/>
    <property type="match status" value="1"/>
</dbReference>
<dbReference type="Gene3D" id="3.30.450.20">
    <property type="entry name" value="PAS domain"/>
    <property type="match status" value="2"/>
</dbReference>
<keyword evidence="1" id="KW-0597">Phosphoprotein</keyword>
<reference evidence="3 4" key="1">
    <citation type="submission" date="2022-11" db="EMBL/GenBank/DDBJ databases">
        <title>Minimal conservation of predation-associated metabolite biosynthetic gene clusters underscores biosynthetic potential of Myxococcota including descriptions for ten novel species: Archangium lansinium sp. nov., Myxococcus landrumus sp. nov., Nannocystis bai.</title>
        <authorList>
            <person name="Ahearne A."/>
            <person name="Stevens C."/>
            <person name="Dowd S."/>
        </authorList>
    </citation>
    <scope>NUCLEOTIDE SEQUENCE [LARGE SCALE GENOMIC DNA]</scope>
    <source>
        <strain evidence="3 4">NCELM</strain>
    </source>
</reference>
<dbReference type="Pfam" id="PF01740">
    <property type="entry name" value="STAS"/>
    <property type="match status" value="1"/>
</dbReference>
<organism evidence="3 4">
    <name type="scientific">Nannocystis radixulma</name>
    <dbReference type="NCBI Taxonomy" id="2995305"/>
    <lineage>
        <taxon>Bacteria</taxon>
        <taxon>Pseudomonadati</taxon>
        <taxon>Myxococcota</taxon>
        <taxon>Polyangia</taxon>
        <taxon>Nannocystales</taxon>
        <taxon>Nannocystaceae</taxon>
        <taxon>Nannocystis</taxon>
    </lineage>
</organism>
<keyword evidence="4" id="KW-1185">Reference proteome</keyword>
<gene>
    <name evidence="3" type="ORF">POL58_10000</name>
</gene>
<protein>
    <submittedName>
        <fullName evidence="3">PAS domain-containing protein</fullName>
    </submittedName>
</protein>
<dbReference type="SMART" id="SM00091">
    <property type="entry name" value="PAS"/>
    <property type="match status" value="2"/>
</dbReference>
<proteinExistence type="predicted"/>
<accession>A0ABT5B1T6</accession>
<comment type="caution">
    <text evidence="3">The sequence shown here is derived from an EMBL/GenBank/DDBJ whole genome shotgun (WGS) entry which is preliminary data.</text>
</comment>
<dbReference type="RefSeq" id="WP_271996829.1">
    <property type="nucleotide sequence ID" value="NZ_JAQNDN010000003.1"/>
</dbReference>
<evidence type="ECO:0000256" key="1">
    <source>
        <dbReference type="ARBA" id="ARBA00022553"/>
    </source>
</evidence>
<dbReference type="InterPro" id="IPR035965">
    <property type="entry name" value="PAS-like_dom_sf"/>
</dbReference>
<dbReference type="Gene3D" id="3.30.750.24">
    <property type="entry name" value="STAS domain"/>
    <property type="match status" value="1"/>
</dbReference>
<dbReference type="CDD" id="cd07041">
    <property type="entry name" value="STAS_RsbR_RsbS_like"/>
    <property type="match status" value="1"/>
</dbReference>
<dbReference type="PANTHER" id="PTHR33745">
    <property type="entry name" value="RSBT ANTAGONIST PROTEIN RSBS-RELATED"/>
    <property type="match status" value="1"/>
</dbReference>
<feature type="domain" description="STAS" evidence="2">
    <location>
        <begin position="253"/>
        <end position="364"/>
    </location>
</feature>